<dbReference type="Pfam" id="PF13692">
    <property type="entry name" value="Glyco_trans_1_4"/>
    <property type="match status" value="1"/>
</dbReference>
<dbReference type="InterPro" id="IPR028098">
    <property type="entry name" value="Glyco_trans_4-like_N"/>
</dbReference>
<dbReference type="RefSeq" id="WP_380568645.1">
    <property type="nucleotide sequence ID" value="NZ_JBEUKS010000019.1"/>
</dbReference>
<evidence type="ECO:0000256" key="2">
    <source>
        <dbReference type="ARBA" id="ARBA00022676"/>
    </source>
</evidence>
<dbReference type="Gene3D" id="3.40.50.2000">
    <property type="entry name" value="Glycogen Phosphorylase B"/>
    <property type="match status" value="2"/>
</dbReference>
<protein>
    <recommendedName>
        <fullName evidence="1">D-inositol 3-phosphate glycosyltransferase</fullName>
    </recommendedName>
</protein>
<organism evidence="6 7">
    <name type="scientific">Streptacidiphilus jeojiensis</name>
    <dbReference type="NCBI Taxonomy" id="3229225"/>
    <lineage>
        <taxon>Bacteria</taxon>
        <taxon>Bacillati</taxon>
        <taxon>Actinomycetota</taxon>
        <taxon>Actinomycetes</taxon>
        <taxon>Kitasatosporales</taxon>
        <taxon>Streptomycetaceae</taxon>
        <taxon>Streptacidiphilus</taxon>
    </lineage>
</organism>
<feature type="domain" description="Glycosyltransferase subfamily 4-like N-terminal" evidence="5">
    <location>
        <begin position="13"/>
        <end position="173"/>
    </location>
</feature>
<evidence type="ECO:0000313" key="7">
    <source>
        <dbReference type="Proteomes" id="UP001592581"/>
    </source>
</evidence>
<keyword evidence="7" id="KW-1185">Reference proteome</keyword>
<name>A0ABV6Y062_9ACTN</name>
<dbReference type="Proteomes" id="UP001592581">
    <property type="component" value="Unassembled WGS sequence"/>
</dbReference>
<evidence type="ECO:0000313" key="6">
    <source>
        <dbReference type="EMBL" id="MFC1443747.1"/>
    </source>
</evidence>
<reference evidence="6 7" key="1">
    <citation type="submission" date="2024-06" db="EMBL/GenBank/DDBJ databases">
        <authorList>
            <person name="Lee S.D."/>
        </authorList>
    </citation>
    <scope>NUCLEOTIDE SEQUENCE [LARGE SCALE GENOMIC DNA]</scope>
    <source>
        <strain evidence="6 7">N1-10</strain>
    </source>
</reference>
<accession>A0ABV6Y062</accession>
<evidence type="ECO:0000256" key="3">
    <source>
        <dbReference type="ARBA" id="ARBA00022679"/>
    </source>
</evidence>
<keyword evidence="3 6" id="KW-0808">Transferase</keyword>
<evidence type="ECO:0000256" key="1">
    <source>
        <dbReference type="ARBA" id="ARBA00021292"/>
    </source>
</evidence>
<dbReference type="GO" id="GO:0016757">
    <property type="term" value="F:glycosyltransferase activity"/>
    <property type="evidence" value="ECO:0007669"/>
    <property type="project" value="UniProtKB-KW"/>
</dbReference>
<evidence type="ECO:0000256" key="4">
    <source>
        <dbReference type="SAM" id="MobiDB-lite"/>
    </source>
</evidence>
<sequence length="401" mass="42613">MRVLQVITGLAAGGAEQQLRLLLRHLPDRHHCDVVTLENPGTVAQGLREDGVRVFELGMRGNRDLAALPRLTGLIRHGRYDLVHCHLYRSLVYGRLAARLAGVGAVVATEHSLLPGIIEGRRITPGVRALYLAAERLGQRTVAVSDPVAEHLAGWRVPAHRVVTIPNGVDVARYAQPAPTRAATRQFLRAELGLPQDALVVGGLGRMVPGKRFDVLVDALALMPAGAGAARLLLVGDGEERPALERRARAAGVADRVVFAGERDDVPDLLTAMDVLAAPSRTETFGMALIEALAAGLPVRWSSGPALSELPPEAAPGAVRVRSDPAAYAAELAGLRQCRTPLPQPAAVRHYDIARLAPLVAEVYDRLGPVPATPTAPVTRTVPVQPQPQPHAPAAPAKTSR</sequence>
<feature type="region of interest" description="Disordered" evidence="4">
    <location>
        <begin position="372"/>
        <end position="401"/>
    </location>
</feature>
<feature type="compositionally biased region" description="Low complexity" evidence="4">
    <location>
        <begin position="372"/>
        <end position="384"/>
    </location>
</feature>
<evidence type="ECO:0000259" key="5">
    <source>
        <dbReference type="Pfam" id="PF13439"/>
    </source>
</evidence>
<dbReference type="SUPFAM" id="SSF53756">
    <property type="entry name" value="UDP-Glycosyltransferase/glycogen phosphorylase"/>
    <property type="match status" value="1"/>
</dbReference>
<dbReference type="PANTHER" id="PTHR12526:SF635">
    <property type="entry name" value="GLYCOSYL TRANSFERASE GROUP 1"/>
    <property type="match status" value="1"/>
</dbReference>
<dbReference type="EMBL" id="JBEUKS010000019">
    <property type="protein sequence ID" value="MFC1443747.1"/>
    <property type="molecule type" value="Genomic_DNA"/>
</dbReference>
<gene>
    <name evidence="6" type="ORF">ABUW04_36480</name>
</gene>
<comment type="caution">
    <text evidence="6">The sequence shown here is derived from an EMBL/GenBank/DDBJ whole genome shotgun (WGS) entry which is preliminary data.</text>
</comment>
<dbReference type="Pfam" id="PF13439">
    <property type="entry name" value="Glyco_transf_4"/>
    <property type="match status" value="1"/>
</dbReference>
<keyword evidence="2 6" id="KW-0328">Glycosyltransferase</keyword>
<proteinExistence type="predicted"/>
<dbReference type="PANTHER" id="PTHR12526">
    <property type="entry name" value="GLYCOSYLTRANSFERASE"/>
    <property type="match status" value="1"/>
</dbReference>